<evidence type="ECO:0000256" key="2">
    <source>
        <dbReference type="SAM" id="Phobius"/>
    </source>
</evidence>
<reference evidence="3" key="1">
    <citation type="journal article" date="2021" name="ISME J.">
        <title>Mercury methylation by metabolically versatile and cosmopolitan marine bacteria.</title>
        <authorList>
            <person name="Lin H."/>
            <person name="Ascher D.B."/>
            <person name="Myung Y."/>
            <person name="Lamborg C.H."/>
            <person name="Hallam S.J."/>
            <person name="Gionfriddo C.M."/>
            <person name="Holt K.E."/>
            <person name="Moreau J.W."/>
        </authorList>
    </citation>
    <scope>NUCLEOTIDE SEQUENCE</scope>
    <source>
        <strain evidence="3">SI075_bin30</strain>
    </source>
</reference>
<keyword evidence="2" id="KW-0472">Membrane</keyword>
<dbReference type="EMBL" id="JABJNZ010000014">
    <property type="protein sequence ID" value="MBT4870089.1"/>
    <property type="molecule type" value="Genomic_DNA"/>
</dbReference>
<feature type="non-terminal residue" evidence="3">
    <location>
        <position position="1"/>
    </location>
</feature>
<dbReference type="AlphaFoldDB" id="A0A8T5GDR7"/>
<gene>
    <name evidence="3" type="ORF">HON47_00755</name>
</gene>
<feature type="transmembrane region" description="Helical" evidence="2">
    <location>
        <begin position="61"/>
        <end position="85"/>
    </location>
</feature>
<proteinExistence type="predicted"/>
<evidence type="ECO:0000256" key="1">
    <source>
        <dbReference type="SAM" id="MobiDB-lite"/>
    </source>
</evidence>
<feature type="region of interest" description="Disordered" evidence="1">
    <location>
        <begin position="95"/>
        <end position="127"/>
    </location>
</feature>
<keyword evidence="2" id="KW-0812">Transmembrane</keyword>
<keyword evidence="2" id="KW-1133">Transmembrane helix</keyword>
<name>A0A8T5GDR7_9ARCH</name>
<evidence type="ECO:0000313" key="3">
    <source>
        <dbReference type="EMBL" id="MBT4870089.1"/>
    </source>
</evidence>
<accession>A0A8T5GDR7</accession>
<dbReference type="Proteomes" id="UP000722459">
    <property type="component" value="Unassembled WGS sequence"/>
</dbReference>
<organism evidence="3 4">
    <name type="scientific">Candidatus Iainarchaeum sp</name>
    <dbReference type="NCBI Taxonomy" id="3101447"/>
    <lineage>
        <taxon>Archaea</taxon>
        <taxon>Candidatus Iainarchaeota</taxon>
        <taxon>Candidatus Iainarchaeia</taxon>
        <taxon>Candidatus Iainarchaeales</taxon>
        <taxon>Candidatus Iainarchaeaceae</taxon>
        <taxon>Candidatus Iainarchaeum</taxon>
    </lineage>
</organism>
<sequence length="127" mass="13492">FTIDAPIGSEIEVSYGIANLSEDEANAILDNNVIASFAAPPIVTGNETTIGTILGANDNGFGFLLMIIVVVIILLVIAGAGSFIFMQYNKNSTPSFGNTKNEGIKNKLKGKLKKDNGNAPNKWKYKG</sequence>
<comment type="caution">
    <text evidence="3">The sequence shown here is derived from an EMBL/GenBank/DDBJ whole genome shotgun (WGS) entry which is preliminary data.</text>
</comment>
<evidence type="ECO:0000313" key="4">
    <source>
        <dbReference type="Proteomes" id="UP000722459"/>
    </source>
</evidence>
<protein>
    <submittedName>
        <fullName evidence="3">Uncharacterized protein</fullName>
    </submittedName>
</protein>